<sequence length="144" mass="16855">MEGCKNLAIMCMDYRFQSTTHSWLKQRGFYEQYDVISIAGSSLNLLNDAEFRTFILNQIDLAHKKHGIERVFIFHHEDCAALGDISMGTKEQVKWHHEKMSQAEKVILNYFPTVKVEKYFISHKGVFYPAGYKTFEKCKECKMS</sequence>
<protein>
    <recommendedName>
        <fullName evidence="3">Carbonic anhydrase</fullName>
    </recommendedName>
</protein>
<dbReference type="GO" id="GO:0004089">
    <property type="term" value="F:carbonate dehydratase activity"/>
    <property type="evidence" value="ECO:0007669"/>
    <property type="project" value="InterPro"/>
</dbReference>
<dbReference type="STRING" id="39060.SAMN05660706_13332"/>
<accession>A0A1I6EBH4</accession>
<dbReference type="SUPFAM" id="SSF53056">
    <property type="entry name" value="beta-carbonic anhydrase, cab"/>
    <property type="match status" value="1"/>
</dbReference>
<evidence type="ECO:0000313" key="1">
    <source>
        <dbReference type="EMBL" id="SFR14858.1"/>
    </source>
</evidence>
<gene>
    <name evidence="1" type="ORF">SAMN05660706_13332</name>
</gene>
<organism evidence="1 2">
    <name type="scientific">Desulfoscipio geothermicus DSM 3669</name>
    <dbReference type="NCBI Taxonomy" id="1121426"/>
    <lineage>
        <taxon>Bacteria</taxon>
        <taxon>Bacillati</taxon>
        <taxon>Bacillota</taxon>
        <taxon>Clostridia</taxon>
        <taxon>Eubacteriales</taxon>
        <taxon>Desulfallaceae</taxon>
        <taxon>Desulfoscipio</taxon>
    </lineage>
</organism>
<evidence type="ECO:0000313" key="2">
    <source>
        <dbReference type="Proteomes" id="UP000199584"/>
    </source>
</evidence>
<name>A0A1I6EBH4_9FIRM</name>
<reference evidence="2" key="1">
    <citation type="submission" date="2016-10" db="EMBL/GenBank/DDBJ databases">
        <authorList>
            <person name="Varghese N."/>
            <person name="Submissions S."/>
        </authorList>
    </citation>
    <scope>NUCLEOTIDE SEQUENCE [LARGE SCALE GENOMIC DNA]</scope>
    <source>
        <strain evidence="2">DSM 3669</strain>
    </source>
</reference>
<dbReference type="AlphaFoldDB" id="A0A1I6EBH4"/>
<dbReference type="Gene3D" id="3.40.1050.10">
    <property type="entry name" value="Carbonic anhydrase"/>
    <property type="match status" value="1"/>
</dbReference>
<proteinExistence type="predicted"/>
<evidence type="ECO:0008006" key="3">
    <source>
        <dbReference type="Google" id="ProtNLM"/>
    </source>
</evidence>
<dbReference type="InterPro" id="IPR036874">
    <property type="entry name" value="Carbonic_anhydrase_sf"/>
</dbReference>
<dbReference type="RefSeq" id="WP_092486740.1">
    <property type="nucleotide sequence ID" value="NZ_FOYM01000033.1"/>
</dbReference>
<keyword evidence="2" id="KW-1185">Reference proteome</keyword>
<dbReference type="EMBL" id="FOYM01000033">
    <property type="protein sequence ID" value="SFR14858.1"/>
    <property type="molecule type" value="Genomic_DNA"/>
</dbReference>
<dbReference type="OrthoDB" id="9794613at2"/>
<dbReference type="Proteomes" id="UP000199584">
    <property type="component" value="Unassembled WGS sequence"/>
</dbReference>
<dbReference type="InterPro" id="IPR046871">
    <property type="entry name" value="Pro_CA_2"/>
</dbReference>
<dbReference type="Pfam" id="PF20393">
    <property type="entry name" value="Pro_CA_2"/>
    <property type="match status" value="1"/>
</dbReference>
<dbReference type="GO" id="GO:0008270">
    <property type="term" value="F:zinc ion binding"/>
    <property type="evidence" value="ECO:0007669"/>
    <property type="project" value="InterPro"/>
</dbReference>